<protein>
    <submittedName>
        <fullName evidence="2">Uncharacterized protein</fullName>
    </submittedName>
</protein>
<sequence length="468" mass="47868">MSRRIAAPLLAIALAGSAWAAAPTSAHAATPGAMGTYHPSTTARVADTQSGWGGRTGYVSSKNSVTYTVTGRNGIPSTGVSAVVVQLTAFDQHGNGAFVAYAAGTSRPAAVSFAYGGRSTQVGKVTVPVSSTGRISVAGAGAYQAHLRIDVVGWYASSSSTAPAGGLYLPSDLELTDDTRMSGARLQPGDQLEEDLEIGFGSDDPNFQAPTVVALDLNISALSPSGTGGLTAWSGTGRRPYVPSLEFGNHDSVSSSVIVPVTLVSSQSEGGGTVATYKFVVGAFGGSTDVALSIGGLYDQGRDAFGAAYRPTAPQLAINTVTGLGITKGRLGADSARLATLPSAAIDDGTVAVNMTTAAVAPTAGTWVAQTTDLLNTRSTSIINTLAGATRSGTLTAELDSAMNSDLPQVGFYNGKGSIDVQAWTYGRFDFTDDGVVGAKNLSARQLAKRVLSQRPTMRLKHKVIRAH</sequence>
<proteinExistence type="predicted"/>
<reference evidence="2 3" key="1">
    <citation type="submission" date="2020-07" db="EMBL/GenBank/DDBJ databases">
        <title>Sequencing the genomes of 1000 actinobacteria strains.</title>
        <authorList>
            <person name="Klenk H.-P."/>
        </authorList>
    </citation>
    <scope>NUCLEOTIDE SEQUENCE [LARGE SCALE GENOMIC DNA]</scope>
    <source>
        <strain evidence="2 3">DSM 29531</strain>
    </source>
</reference>
<comment type="caution">
    <text evidence="2">The sequence shown here is derived from an EMBL/GenBank/DDBJ whole genome shotgun (WGS) entry which is preliminary data.</text>
</comment>
<keyword evidence="1" id="KW-0732">Signal</keyword>
<evidence type="ECO:0000256" key="1">
    <source>
        <dbReference type="SAM" id="SignalP"/>
    </source>
</evidence>
<feature type="chain" id="PRO_5039525046" evidence="1">
    <location>
        <begin position="21"/>
        <end position="468"/>
    </location>
</feature>
<dbReference type="Proteomes" id="UP000571817">
    <property type="component" value="Unassembled WGS sequence"/>
</dbReference>
<feature type="signal peptide" evidence="1">
    <location>
        <begin position="1"/>
        <end position="20"/>
    </location>
</feature>
<evidence type="ECO:0000313" key="3">
    <source>
        <dbReference type="Proteomes" id="UP000571817"/>
    </source>
</evidence>
<organism evidence="2 3">
    <name type="scientific">Allobranchiibius huperziae</name>
    <dbReference type="NCBI Taxonomy" id="1874116"/>
    <lineage>
        <taxon>Bacteria</taxon>
        <taxon>Bacillati</taxon>
        <taxon>Actinomycetota</taxon>
        <taxon>Actinomycetes</taxon>
        <taxon>Micrococcales</taxon>
        <taxon>Dermacoccaceae</taxon>
        <taxon>Allobranchiibius</taxon>
    </lineage>
</organism>
<keyword evidence="3" id="KW-1185">Reference proteome</keyword>
<gene>
    <name evidence="2" type="ORF">HNR15_003182</name>
</gene>
<accession>A0A853DJU7</accession>
<dbReference type="EMBL" id="JACCFW010000001">
    <property type="protein sequence ID" value="NYJ76219.1"/>
    <property type="molecule type" value="Genomic_DNA"/>
</dbReference>
<evidence type="ECO:0000313" key="2">
    <source>
        <dbReference type="EMBL" id="NYJ76219.1"/>
    </source>
</evidence>
<dbReference type="AlphaFoldDB" id="A0A853DJU7"/>
<name>A0A853DJU7_9MICO</name>
<dbReference type="RefSeq" id="WP_179483301.1">
    <property type="nucleotide sequence ID" value="NZ_JACCFW010000001.1"/>
</dbReference>